<proteinExistence type="inferred from homology"/>
<comment type="subcellular location">
    <subcellularLocation>
        <location evidence="1">Membrane</location>
        <topology evidence="1">Single-pass type II membrane protein</topology>
    </subcellularLocation>
</comment>
<name>A0AAD3D5R5_9STRA</name>
<keyword evidence="3" id="KW-0812">Transmembrane</keyword>
<evidence type="ECO:0000313" key="8">
    <source>
        <dbReference type="Proteomes" id="UP001054902"/>
    </source>
</evidence>
<dbReference type="GO" id="GO:0016263">
    <property type="term" value="F:glycoprotein-N-acetylgalactosamine 3-beta-galactosyltransferase activity"/>
    <property type="evidence" value="ECO:0007669"/>
    <property type="project" value="TreeGrafter"/>
</dbReference>
<dbReference type="Proteomes" id="UP001054902">
    <property type="component" value="Unassembled WGS sequence"/>
</dbReference>
<evidence type="ECO:0000256" key="5">
    <source>
        <dbReference type="ARBA" id="ARBA00022989"/>
    </source>
</evidence>
<keyword evidence="8" id="KW-1185">Reference proteome</keyword>
<organism evidence="7 8">
    <name type="scientific">Chaetoceros tenuissimus</name>
    <dbReference type="NCBI Taxonomy" id="426638"/>
    <lineage>
        <taxon>Eukaryota</taxon>
        <taxon>Sar</taxon>
        <taxon>Stramenopiles</taxon>
        <taxon>Ochrophyta</taxon>
        <taxon>Bacillariophyta</taxon>
        <taxon>Coscinodiscophyceae</taxon>
        <taxon>Chaetocerotophycidae</taxon>
        <taxon>Chaetocerotales</taxon>
        <taxon>Chaetocerotaceae</taxon>
        <taxon>Chaetoceros</taxon>
    </lineage>
</organism>
<keyword evidence="6" id="KW-0472">Membrane</keyword>
<reference evidence="7 8" key="1">
    <citation type="journal article" date="2021" name="Sci. Rep.">
        <title>The genome of the diatom Chaetoceros tenuissimus carries an ancient integrated fragment of an extant virus.</title>
        <authorList>
            <person name="Hongo Y."/>
            <person name="Kimura K."/>
            <person name="Takaki Y."/>
            <person name="Yoshida Y."/>
            <person name="Baba S."/>
            <person name="Kobayashi G."/>
            <person name="Nagasaki K."/>
            <person name="Hano T."/>
            <person name="Tomaru Y."/>
        </authorList>
    </citation>
    <scope>NUCLEOTIDE SEQUENCE [LARGE SCALE GENOMIC DNA]</scope>
    <source>
        <strain evidence="7 8">NIES-3715</strain>
    </source>
</reference>
<sequence>MIEHYELTGYGPSHPRAAFILVATQDLSDPVESMQKSIASILETTDRNRILVICAVFQQNVLTQEEQEAVNQALLKLDGGVGTHWHGTTQHTHSNAIDSDGHSHGHKIKTIFSDSTSVSSSRKDAATYIKFLSEEHEQHKLKAKEEQIITILMRPDSIITTSHWIDTVSHALISKDGTTQNAISFASSSTETINEGETKSINLELKPIKSHASNDAMTLTQGQSYPSPILEGSVTAMTLETFHNLPVKDLYLDSHFGSDLELSLNLWMCADGIDIVSSLKAQTTLGVLQHKDKAGMMPSSMVRLVNVWMGKESFIGKKVLELLEGNLGVNVGQLEKDGKLKELPDKSLLNHCRTFEWFAKEVNVALEKELKQIKGEVSEKKPAVVSDGQKRGGHLAPGFEQHLKDAKNAFMNGGDSNALGQLPSKPLSETNKQIISTAKMVDLKYVDVTNGHTEDPHRGAMDENGVFGYVHDATALRKNPPPFKFVKEQVNCDKNDGDKKMLTQKVSIDFAADQAANHIAETSGKPRAKIFCLVYTIEKFHDRIPAIRETWGQKCDGFMVGSTKTDPALGTVNIPHEGPEEYNNIWQKVRSMWSYIYDNYYEDYDWFHIGGDDLFLLVENLRLYLESEEIQLAANGGERLPTGKETQQVPLFLGRRFKEQGNWDRIFNSGGSGYTMNKAALKALVVDAFPTCMPHLHTFAEDVMVAQCFRNKLKVFPFDTKDETGAERYMPFAPKHHLNYRIPKDVNSDWYANYSIDIKEGLDHCSDHSVAFHYIKGDLMNRMYAILYGHCA</sequence>
<evidence type="ECO:0008006" key="9">
    <source>
        <dbReference type="Google" id="ProtNLM"/>
    </source>
</evidence>
<evidence type="ECO:0000256" key="3">
    <source>
        <dbReference type="ARBA" id="ARBA00022692"/>
    </source>
</evidence>
<keyword evidence="4" id="KW-0735">Signal-anchor</keyword>
<evidence type="ECO:0000256" key="4">
    <source>
        <dbReference type="ARBA" id="ARBA00022968"/>
    </source>
</evidence>
<accession>A0AAD3D5R5</accession>
<dbReference type="InterPro" id="IPR026050">
    <property type="entry name" value="C1GALT1/C1GALT1_chp1"/>
</dbReference>
<evidence type="ECO:0000313" key="7">
    <source>
        <dbReference type="EMBL" id="GFH58376.1"/>
    </source>
</evidence>
<dbReference type="GO" id="GO:0016020">
    <property type="term" value="C:membrane"/>
    <property type="evidence" value="ECO:0007669"/>
    <property type="project" value="UniProtKB-SubCell"/>
</dbReference>
<dbReference type="Gene3D" id="3.90.550.50">
    <property type="match status" value="1"/>
</dbReference>
<gene>
    <name evidence="7" type="ORF">CTEN210_14852</name>
</gene>
<evidence type="ECO:0000256" key="6">
    <source>
        <dbReference type="ARBA" id="ARBA00023136"/>
    </source>
</evidence>
<dbReference type="InterPro" id="IPR029044">
    <property type="entry name" value="Nucleotide-diphossugar_trans"/>
</dbReference>
<protein>
    <recommendedName>
        <fullName evidence="9">N-acetylgalactosaminide beta-1,3-galactosyltransferase</fullName>
    </recommendedName>
</protein>
<dbReference type="Gene3D" id="3.90.550.10">
    <property type="entry name" value="Spore Coat Polysaccharide Biosynthesis Protein SpsA, Chain A"/>
    <property type="match status" value="1"/>
</dbReference>
<dbReference type="PANTHER" id="PTHR23033">
    <property type="entry name" value="BETA1,3-GALACTOSYLTRANSFERASE"/>
    <property type="match status" value="1"/>
</dbReference>
<keyword evidence="5" id="KW-1133">Transmembrane helix</keyword>
<comment type="similarity">
    <text evidence="2">Belongs to the glycosyltransferase 31 family. Beta3-Gal-T subfamily.</text>
</comment>
<evidence type="ECO:0000256" key="1">
    <source>
        <dbReference type="ARBA" id="ARBA00004606"/>
    </source>
</evidence>
<evidence type="ECO:0000256" key="2">
    <source>
        <dbReference type="ARBA" id="ARBA00006462"/>
    </source>
</evidence>
<dbReference type="EMBL" id="BLLK01000062">
    <property type="protein sequence ID" value="GFH58376.1"/>
    <property type="molecule type" value="Genomic_DNA"/>
</dbReference>
<dbReference type="PANTHER" id="PTHR23033:SF14">
    <property type="entry name" value="GLYCOPROTEIN-N-ACETYLGALACTOSAMINE 3-BETA-GALACTOSYLTRANSFERASE 1-RELATED"/>
    <property type="match status" value="1"/>
</dbReference>
<dbReference type="AlphaFoldDB" id="A0AAD3D5R5"/>
<comment type="caution">
    <text evidence="7">The sequence shown here is derived from an EMBL/GenBank/DDBJ whole genome shotgun (WGS) entry which is preliminary data.</text>
</comment>